<proteinExistence type="inferred from homology"/>
<comment type="similarity">
    <text evidence="1 4">Belongs to the RNase T2 family.</text>
</comment>
<dbReference type="Gene3D" id="3.90.730.10">
    <property type="entry name" value="Ribonuclease T2-like"/>
    <property type="match status" value="1"/>
</dbReference>
<dbReference type="AlphaFoldDB" id="V4A0G6"/>
<dbReference type="PANTHER" id="PTHR11240">
    <property type="entry name" value="RIBONUCLEASE T2"/>
    <property type="match status" value="1"/>
</dbReference>
<dbReference type="PROSITE" id="PS00531">
    <property type="entry name" value="RNASE_T2_2"/>
    <property type="match status" value="1"/>
</dbReference>
<dbReference type="CTD" id="20232318"/>
<dbReference type="OrthoDB" id="435754at2759"/>
<dbReference type="InterPro" id="IPR018188">
    <property type="entry name" value="RNase_T2_His_AS_1"/>
</dbReference>
<feature type="active site" evidence="3">
    <location>
        <position position="122"/>
    </location>
</feature>
<accession>V4A0G6</accession>
<dbReference type="EMBL" id="KB202481">
    <property type="protein sequence ID" value="ESO90157.1"/>
    <property type="molecule type" value="Genomic_DNA"/>
</dbReference>
<keyword evidence="6" id="KW-1185">Reference proteome</keyword>
<dbReference type="InterPro" id="IPR001568">
    <property type="entry name" value="RNase_T2-like"/>
</dbReference>
<dbReference type="InterPro" id="IPR033697">
    <property type="entry name" value="Ribonuclease_T2_eukaryotic"/>
</dbReference>
<dbReference type="Pfam" id="PF00445">
    <property type="entry name" value="Ribonuclease_T2"/>
    <property type="match status" value="1"/>
</dbReference>
<dbReference type="GO" id="GO:0033897">
    <property type="term" value="F:ribonuclease T2 activity"/>
    <property type="evidence" value="ECO:0007669"/>
    <property type="project" value="InterPro"/>
</dbReference>
<reference evidence="5 6" key="1">
    <citation type="journal article" date="2013" name="Nature">
        <title>Insights into bilaterian evolution from three spiralian genomes.</title>
        <authorList>
            <person name="Simakov O."/>
            <person name="Marletaz F."/>
            <person name="Cho S.J."/>
            <person name="Edsinger-Gonzales E."/>
            <person name="Havlak P."/>
            <person name="Hellsten U."/>
            <person name="Kuo D.H."/>
            <person name="Larsson T."/>
            <person name="Lv J."/>
            <person name="Arendt D."/>
            <person name="Savage R."/>
            <person name="Osoegawa K."/>
            <person name="de Jong P."/>
            <person name="Grimwood J."/>
            <person name="Chapman J.A."/>
            <person name="Shapiro H."/>
            <person name="Aerts A."/>
            <person name="Otillar R.P."/>
            <person name="Terry A.Y."/>
            <person name="Boore J.L."/>
            <person name="Grigoriev I.V."/>
            <person name="Lindberg D.R."/>
            <person name="Seaver E.C."/>
            <person name="Weisblat D.A."/>
            <person name="Putnam N.H."/>
            <person name="Rokhsar D.S."/>
        </authorList>
    </citation>
    <scope>NUCLEOTIDE SEQUENCE [LARGE SCALE GENOMIC DNA]</scope>
</reference>
<feature type="active site" evidence="3">
    <location>
        <position position="126"/>
    </location>
</feature>
<dbReference type="SUPFAM" id="SSF55895">
    <property type="entry name" value="Ribonuclease Rh-like"/>
    <property type="match status" value="1"/>
</dbReference>
<protein>
    <submittedName>
        <fullName evidence="5">Uncharacterized protein</fullName>
    </submittedName>
</protein>
<dbReference type="HOGENOM" id="CLU_069912_1_1_1"/>
<dbReference type="PANTHER" id="PTHR11240:SF22">
    <property type="entry name" value="RIBONUCLEASE T2"/>
    <property type="match status" value="1"/>
</dbReference>
<evidence type="ECO:0000256" key="1">
    <source>
        <dbReference type="ARBA" id="ARBA00007469"/>
    </source>
</evidence>
<name>V4A0G6_LOTGI</name>
<dbReference type="CDD" id="cd01061">
    <property type="entry name" value="RNase_T2_euk"/>
    <property type="match status" value="1"/>
</dbReference>
<evidence type="ECO:0000256" key="3">
    <source>
        <dbReference type="PIRSR" id="PIRSR633697-1"/>
    </source>
</evidence>
<dbReference type="InterPro" id="IPR036430">
    <property type="entry name" value="RNase_T2-like_sf"/>
</dbReference>
<dbReference type="Proteomes" id="UP000030746">
    <property type="component" value="Unassembled WGS sequence"/>
</dbReference>
<dbReference type="OMA" id="TYQPCPA"/>
<dbReference type="GO" id="GO:0005576">
    <property type="term" value="C:extracellular region"/>
    <property type="evidence" value="ECO:0007669"/>
    <property type="project" value="TreeGrafter"/>
</dbReference>
<dbReference type="GO" id="GO:0006401">
    <property type="term" value="P:RNA catabolic process"/>
    <property type="evidence" value="ECO:0007669"/>
    <property type="project" value="TreeGrafter"/>
</dbReference>
<evidence type="ECO:0000256" key="4">
    <source>
        <dbReference type="RuleBase" id="RU004328"/>
    </source>
</evidence>
<dbReference type="GeneID" id="20232318"/>
<organism evidence="5 6">
    <name type="scientific">Lottia gigantea</name>
    <name type="common">Giant owl limpet</name>
    <dbReference type="NCBI Taxonomy" id="225164"/>
    <lineage>
        <taxon>Eukaryota</taxon>
        <taxon>Metazoa</taxon>
        <taxon>Spiralia</taxon>
        <taxon>Lophotrochozoa</taxon>
        <taxon>Mollusca</taxon>
        <taxon>Gastropoda</taxon>
        <taxon>Patellogastropoda</taxon>
        <taxon>Lottioidea</taxon>
        <taxon>Lottiidae</taxon>
        <taxon>Lottia</taxon>
    </lineage>
</organism>
<gene>
    <name evidence="5" type="ORF">LOTGIDRAFT_124009</name>
</gene>
<dbReference type="GO" id="GO:0003723">
    <property type="term" value="F:RNA binding"/>
    <property type="evidence" value="ECO:0007669"/>
    <property type="project" value="InterPro"/>
</dbReference>
<evidence type="ECO:0000313" key="5">
    <source>
        <dbReference type="EMBL" id="ESO90157.1"/>
    </source>
</evidence>
<feature type="active site" evidence="3">
    <location>
        <position position="67"/>
    </location>
</feature>
<dbReference type="InterPro" id="IPR033130">
    <property type="entry name" value="RNase_T2_His_AS_2"/>
</dbReference>
<evidence type="ECO:0000313" key="6">
    <source>
        <dbReference type="Proteomes" id="UP000030746"/>
    </source>
</evidence>
<keyword evidence="2" id="KW-1015">Disulfide bond</keyword>
<dbReference type="RefSeq" id="XP_009059231.1">
    <property type="nucleotide sequence ID" value="XM_009060983.1"/>
</dbReference>
<dbReference type="PROSITE" id="PS00530">
    <property type="entry name" value="RNASE_T2_1"/>
    <property type="match status" value="1"/>
</dbReference>
<evidence type="ECO:0000256" key="2">
    <source>
        <dbReference type="ARBA" id="ARBA00023157"/>
    </source>
</evidence>
<sequence>MLIYFGVSVVELRGVITKSLHQSKHHNHGNFSYFTFTQAWPATVCIQGADLGHTCNKVLNETAWTVHGLWPSCKGASEDQPANCNKSAKFHHDAISPLINDLKMYWPNLFKDTSPDDFWKHEWMKHGTCALNVSKTANEYLYFLQGLTLYKQISLTHILDQLNYHPDDNKTLDVRKLLNDLKTKLNGITPIIGCYRSKKHEFYLDQIEVCYSKQFQMFDCLKLRPRTLFFKSFKEDIGNDLHLEDCPKNGLVYYPTIPK</sequence>
<dbReference type="KEGG" id="lgi:LOTGIDRAFT_124009"/>